<reference evidence="1" key="1">
    <citation type="submission" date="2020-11" db="EMBL/GenBank/DDBJ databases">
        <authorList>
            <person name="Tran Van P."/>
        </authorList>
    </citation>
    <scope>NUCLEOTIDE SEQUENCE</scope>
</reference>
<dbReference type="EMBL" id="OC319945">
    <property type="protein sequence ID" value="CAD7406778.1"/>
    <property type="molecule type" value="Genomic_DNA"/>
</dbReference>
<accession>A0A7R9D4D8</accession>
<organism evidence="1">
    <name type="scientific">Timema cristinae</name>
    <name type="common">Walking stick</name>
    <dbReference type="NCBI Taxonomy" id="61476"/>
    <lineage>
        <taxon>Eukaryota</taxon>
        <taxon>Metazoa</taxon>
        <taxon>Ecdysozoa</taxon>
        <taxon>Arthropoda</taxon>
        <taxon>Hexapoda</taxon>
        <taxon>Insecta</taxon>
        <taxon>Pterygota</taxon>
        <taxon>Neoptera</taxon>
        <taxon>Polyneoptera</taxon>
        <taxon>Phasmatodea</taxon>
        <taxon>Timematodea</taxon>
        <taxon>Timematoidea</taxon>
        <taxon>Timematidae</taxon>
        <taxon>Timema</taxon>
    </lineage>
</organism>
<dbReference type="AlphaFoldDB" id="A0A7R9D4D8"/>
<protein>
    <submittedName>
        <fullName evidence="1">Uncharacterized protein</fullName>
    </submittedName>
</protein>
<gene>
    <name evidence="1" type="ORF">TCEB3V08_LOCUS8691</name>
</gene>
<evidence type="ECO:0000313" key="1">
    <source>
        <dbReference type="EMBL" id="CAD7406778.1"/>
    </source>
</evidence>
<sequence length="121" mass="13789">MTMDLQTNKSDGLINAAFILRKSERIFLGDVVVRTTSNTPWPPVPSWREVFLGSVVVKTTPNTPWPPVPLWREDFSSVVLRATLAMTYMASRIPRERHARLHSNNLTRASTWHSLDMEATI</sequence>
<proteinExistence type="predicted"/>
<name>A0A7R9D4D8_TIMCR</name>